<dbReference type="Proteomes" id="UP000006038">
    <property type="component" value="Unassembled WGS sequence"/>
</dbReference>
<dbReference type="Gramene" id="OB02G36220.1">
    <property type="protein sequence ID" value="OB02G36220.1"/>
    <property type="gene ID" value="OB02G36220"/>
</dbReference>
<proteinExistence type="predicted"/>
<name>J3LG55_ORYBR</name>
<dbReference type="AlphaFoldDB" id="J3LG55"/>
<dbReference type="HOGENOM" id="CLU_1063091_0_0_1"/>
<dbReference type="EnsemblPlants" id="OB02G36220.1">
    <property type="protein sequence ID" value="OB02G36220.1"/>
    <property type="gene ID" value="OB02G36220"/>
</dbReference>
<organism evidence="2">
    <name type="scientific">Oryza brachyantha</name>
    <name type="common">malo sina</name>
    <dbReference type="NCBI Taxonomy" id="4533"/>
    <lineage>
        <taxon>Eukaryota</taxon>
        <taxon>Viridiplantae</taxon>
        <taxon>Streptophyta</taxon>
        <taxon>Embryophyta</taxon>
        <taxon>Tracheophyta</taxon>
        <taxon>Spermatophyta</taxon>
        <taxon>Magnoliopsida</taxon>
        <taxon>Liliopsida</taxon>
        <taxon>Poales</taxon>
        <taxon>Poaceae</taxon>
        <taxon>BOP clade</taxon>
        <taxon>Oryzoideae</taxon>
        <taxon>Oryzeae</taxon>
        <taxon>Oryzinae</taxon>
        <taxon>Oryza</taxon>
    </lineage>
</organism>
<dbReference type="eggNOG" id="KOG2389">
    <property type="taxonomic scope" value="Eukaryota"/>
</dbReference>
<dbReference type="InterPro" id="IPR037818">
    <property type="entry name" value="TAF8"/>
</dbReference>
<sequence length="262" mass="28473">MEELKEAVFMGWRTMAPRSDDFPIEFYKSLGINAEEEDSWTAHGRTEPNLVDLTLALEGHAAAGFPGASDPARPVLRSGVLLELAGFVRAVREVPFPKPVPRRAGNPSCKAWESFAAAGKEPPLKHVPRWLPCFPEKREPEPKATNEGAAARWEARRRDEGEANVEEAVAVKPSGDGAGGRGLLPEKRGKVSFRLREGAKNRRLGLDRQCDGGLERLEEKRENSAAMVVRHGRAANHRPLGHGDGGGTELALSVPVVGLKTS</sequence>
<feature type="region of interest" description="Disordered" evidence="1">
    <location>
        <begin position="136"/>
        <end position="185"/>
    </location>
</feature>
<dbReference type="PANTHER" id="PTHR46338">
    <property type="entry name" value="TRANSCRIPTION INITIATION FACTOR TFIID SUBUNIT 8"/>
    <property type="match status" value="1"/>
</dbReference>
<evidence type="ECO:0000313" key="3">
    <source>
        <dbReference type="Proteomes" id="UP000006038"/>
    </source>
</evidence>
<dbReference type="STRING" id="4533.J3LG55"/>
<protein>
    <submittedName>
        <fullName evidence="2">Uncharacterized protein</fullName>
    </submittedName>
</protein>
<accession>J3LG55</accession>
<dbReference type="PANTHER" id="PTHR46338:SF21">
    <property type="entry name" value="OS02G0699900 PROTEIN"/>
    <property type="match status" value="1"/>
</dbReference>
<evidence type="ECO:0000313" key="2">
    <source>
        <dbReference type="EnsemblPlants" id="OB02G36220.1"/>
    </source>
</evidence>
<reference evidence="2" key="1">
    <citation type="submission" date="2013-04" db="UniProtKB">
        <authorList>
            <consortium name="EnsemblPlants"/>
        </authorList>
    </citation>
    <scope>IDENTIFICATION</scope>
</reference>
<evidence type="ECO:0000256" key="1">
    <source>
        <dbReference type="SAM" id="MobiDB-lite"/>
    </source>
</evidence>
<keyword evidence="3" id="KW-1185">Reference proteome</keyword>
<dbReference type="GO" id="GO:0005669">
    <property type="term" value="C:transcription factor TFIID complex"/>
    <property type="evidence" value="ECO:0007669"/>
    <property type="project" value="InterPro"/>
</dbReference>